<evidence type="ECO:0000313" key="1">
    <source>
        <dbReference type="EMBL" id="OAF69142.1"/>
    </source>
</evidence>
<gene>
    <name evidence="1" type="ORF">A3Q56_03079</name>
</gene>
<comment type="caution">
    <text evidence="1">The sequence shown here is derived from an EMBL/GenBank/DDBJ whole genome shotgun (WGS) entry which is preliminary data.</text>
</comment>
<reference evidence="1 2" key="1">
    <citation type="submission" date="2016-04" db="EMBL/GenBank/DDBJ databases">
        <title>The genome of Intoshia linei affirms orthonectids as highly simplified spiralians.</title>
        <authorList>
            <person name="Mikhailov K.V."/>
            <person name="Slusarev G.S."/>
            <person name="Nikitin M.A."/>
            <person name="Logacheva M.D."/>
            <person name="Penin A."/>
            <person name="Aleoshin V."/>
            <person name="Panchin Y.V."/>
        </authorList>
    </citation>
    <scope>NUCLEOTIDE SEQUENCE [LARGE SCALE GENOMIC DNA]</scope>
    <source>
        <strain evidence="1">Intl2013</strain>
        <tissue evidence="1">Whole animal</tissue>
    </source>
</reference>
<sequence>MGHKDGYIEGNKPPDNDYHAYEQEWEEGVDISGHNLGNKASGRVRHLNLLYESVVDKYGDVVNDKLAGQHGWNTR</sequence>
<dbReference type="EMBL" id="LWCA01000328">
    <property type="protein sequence ID" value="OAF69142.1"/>
    <property type="molecule type" value="Genomic_DNA"/>
</dbReference>
<name>A0A177B618_9BILA</name>
<protein>
    <submittedName>
        <fullName evidence="1">Uncharacterized protein</fullName>
    </submittedName>
</protein>
<dbReference type="AlphaFoldDB" id="A0A177B618"/>
<dbReference type="Proteomes" id="UP000078046">
    <property type="component" value="Unassembled WGS sequence"/>
</dbReference>
<keyword evidence="2" id="KW-1185">Reference proteome</keyword>
<evidence type="ECO:0000313" key="2">
    <source>
        <dbReference type="Proteomes" id="UP000078046"/>
    </source>
</evidence>
<accession>A0A177B618</accession>
<proteinExistence type="predicted"/>
<organism evidence="1 2">
    <name type="scientific">Intoshia linei</name>
    <dbReference type="NCBI Taxonomy" id="1819745"/>
    <lineage>
        <taxon>Eukaryota</taxon>
        <taxon>Metazoa</taxon>
        <taxon>Spiralia</taxon>
        <taxon>Lophotrochozoa</taxon>
        <taxon>Mesozoa</taxon>
        <taxon>Orthonectida</taxon>
        <taxon>Rhopaluridae</taxon>
        <taxon>Intoshia</taxon>
    </lineage>
</organism>